<evidence type="ECO:0000256" key="6">
    <source>
        <dbReference type="ARBA" id="ARBA00058104"/>
    </source>
</evidence>
<evidence type="ECO:0000259" key="7">
    <source>
        <dbReference type="Pfam" id="PF08511"/>
    </source>
</evidence>
<dbReference type="InterPro" id="IPR013718">
    <property type="entry name" value="COQ9_C"/>
</dbReference>
<evidence type="ECO:0000313" key="8">
    <source>
        <dbReference type="EMBL" id="MDR5653421.1"/>
    </source>
</evidence>
<dbReference type="Proteomes" id="UP001247754">
    <property type="component" value="Unassembled WGS sequence"/>
</dbReference>
<comment type="function">
    <text evidence="6">Membrane-associated protein that warps the membrane surface to access and bind aromatic isoprenes with high specificity, including ubiquinone (CoQ) isoprene intermediates and presents them directly to COQ7, therefore facilitating the COQ7-mediated hydroxylase step. Participates in the biosynthesis of coenzyme Q, also named ubiquinone, an essential lipid-soluble electron transporter for aerobic cellular respiration.</text>
</comment>
<proteinExistence type="inferred from homology"/>
<evidence type="ECO:0000256" key="5">
    <source>
        <dbReference type="ARBA" id="ARBA00023121"/>
    </source>
</evidence>
<gene>
    <name evidence="8" type="ORF">RGD00_12460</name>
</gene>
<evidence type="ECO:0000256" key="3">
    <source>
        <dbReference type="ARBA" id="ARBA00022688"/>
    </source>
</evidence>
<evidence type="ECO:0000313" key="9">
    <source>
        <dbReference type="Proteomes" id="UP001247754"/>
    </source>
</evidence>
<dbReference type="NCBIfam" id="TIGR02396">
    <property type="entry name" value="diverge_rpsU"/>
    <property type="match status" value="1"/>
</dbReference>
<comment type="similarity">
    <text evidence="2">Belongs to the COQ9 family.</text>
</comment>
<dbReference type="RefSeq" id="WP_310457659.1">
    <property type="nucleotide sequence ID" value="NZ_JAVKPH010000013.1"/>
</dbReference>
<comment type="caution">
    <text evidence="8">The sequence shown here is derived from an EMBL/GenBank/DDBJ whole genome shotgun (WGS) entry which is preliminary data.</text>
</comment>
<dbReference type="Pfam" id="PF08511">
    <property type="entry name" value="COQ9"/>
    <property type="match status" value="1"/>
</dbReference>
<comment type="pathway">
    <text evidence="1">Cofactor biosynthesis; ubiquinone biosynthesis.</text>
</comment>
<sequence length="230" mass="25082">MTEPETDLRTRLMRAALVHVPFDGWSEAAFRAACADLGVDPALARAHCPRGAVDLALAFHAAGDAAMLVRLAETDLSALRFRDRVAAAIRFRLEAVEDREAVRRGAALFALPQHAADGAKAIWGTADAIWTALGDSSDDLNWYTKRASLSAVYASTVLYWLGDDSPGHQATWEFLDRRIEGVMAFEGAKARLRANPLTRPFMAGQDWLAARVHKPRGVEDLPGRMGGGRM</sequence>
<evidence type="ECO:0000256" key="4">
    <source>
        <dbReference type="ARBA" id="ARBA00022946"/>
    </source>
</evidence>
<feature type="domain" description="COQ9 C-terminal" evidence="7">
    <location>
        <begin position="116"/>
        <end position="186"/>
    </location>
</feature>
<protein>
    <submittedName>
        <fullName evidence="8">COQ9 family protein</fullName>
    </submittedName>
</protein>
<evidence type="ECO:0000256" key="1">
    <source>
        <dbReference type="ARBA" id="ARBA00004749"/>
    </source>
</evidence>
<dbReference type="Gene3D" id="1.10.357.10">
    <property type="entry name" value="Tetracycline Repressor, domain 2"/>
    <property type="match status" value="1"/>
</dbReference>
<dbReference type="PANTHER" id="PTHR21427:SF19">
    <property type="entry name" value="UBIQUINONE BIOSYNTHESIS PROTEIN COQ9, MITOCHONDRIAL"/>
    <property type="match status" value="1"/>
</dbReference>
<dbReference type="PANTHER" id="PTHR21427">
    <property type="entry name" value="UBIQUINONE BIOSYNTHESIS PROTEIN COQ9, MITOCHONDRIAL"/>
    <property type="match status" value="1"/>
</dbReference>
<keyword evidence="9" id="KW-1185">Reference proteome</keyword>
<organism evidence="8 9">
    <name type="scientific">Ruixingdingia sedimenti</name>
    <dbReference type="NCBI Taxonomy" id="3073604"/>
    <lineage>
        <taxon>Bacteria</taxon>
        <taxon>Pseudomonadati</taxon>
        <taxon>Pseudomonadota</taxon>
        <taxon>Alphaproteobacteria</taxon>
        <taxon>Rhodobacterales</taxon>
        <taxon>Paracoccaceae</taxon>
        <taxon>Ruixingdingia</taxon>
    </lineage>
</organism>
<reference evidence="8 9" key="1">
    <citation type="submission" date="2023-09" db="EMBL/GenBank/DDBJ databases">
        <title>Xinfangfangia sedmenti sp. nov., isolated the sedment.</title>
        <authorList>
            <person name="Xu L."/>
        </authorList>
    </citation>
    <scope>NUCLEOTIDE SEQUENCE [LARGE SCALE GENOMIC DNA]</scope>
    <source>
        <strain evidence="8 9">LG-4</strain>
    </source>
</reference>
<accession>A0ABU1F975</accession>
<name>A0ABU1F975_9RHOB</name>
<keyword evidence="4" id="KW-0809">Transit peptide</keyword>
<dbReference type="InterPro" id="IPR012762">
    <property type="entry name" value="Ubiq_biosynth_COQ9"/>
</dbReference>
<keyword evidence="5" id="KW-0446">Lipid-binding</keyword>
<keyword evidence="3" id="KW-0831">Ubiquinone biosynthesis</keyword>
<evidence type="ECO:0000256" key="2">
    <source>
        <dbReference type="ARBA" id="ARBA00010766"/>
    </source>
</evidence>
<dbReference type="EMBL" id="JAVKPH010000013">
    <property type="protein sequence ID" value="MDR5653421.1"/>
    <property type="molecule type" value="Genomic_DNA"/>
</dbReference>